<evidence type="ECO:0000259" key="13">
    <source>
        <dbReference type="PROSITE" id="PS51265"/>
    </source>
</evidence>
<dbReference type="InParanoid" id="G3PFA0"/>
<dbReference type="FunCoup" id="G3PFA0">
    <property type="interactions" value="491"/>
</dbReference>
<dbReference type="RefSeq" id="XP_040020435.1">
    <property type="nucleotide sequence ID" value="XM_040164501.1"/>
</dbReference>
<keyword evidence="7" id="KW-0539">Nucleus</keyword>
<dbReference type="STRING" id="69293.ENSGACP00000016274"/>
<sequence>MKPKRIQRQTRPKWQGKGLSSGDKAMLSQSKPTCVTAAVQVKPFAGKVFYLDLPSNRIADILESDIGYLGGIVEKFFSKEIEYLVSNKREARYVHCIRQESPVLGPDSGPSSPQVRTDTFVPSRGKTLVQKVVKEQERVKMNKILSNALEWGVKILYIDDVITYVKKKKKIFGSQCPATNAVKTSVKAQSAAKQGFNKSKGGRIRKPFVKVEDSSRHYRPIYLTMPNIPEFNLKTLPPHSPFCAEDKAPPGNKQPGRRGAKASASEELANGRKKNKDKKRGGYCECCMIKYENVTTHIKSDRHKAFSRSDEYLVLDKLVSTLHFDFLIKTKVKGPKCSVSSVLMAPGPSGKPVQRREGDPDKTETFKEEEEEEGQQHRTVDGHEGSHSAHTLNITSGTGSTPLTSTEGRTYYTHSQRSKRKSVARKRPCRQNSLTSCSQKAAQVPEPRMETAPRGECLASIPPGGAQVNTAKPTTTGDEEGSTSCLDAMNSRNEASLKGLNVIASQEDKKKESSACEPVQGCKVSFDKNREEESLPSLTFSPVRKIQRRVRVCRRKTRKVDTCGEYVKPTDLPDSCMLKLWELFQSSDDMDGEFMGFEH</sequence>
<dbReference type="Proteomes" id="UP000007635">
    <property type="component" value="Chromosome XX"/>
</dbReference>
<comment type="subcellular location">
    <subcellularLocation>
        <location evidence="1">Nucleus</location>
    </subcellularLocation>
</comment>
<feature type="compositionally biased region" description="Low complexity" evidence="12">
    <location>
        <begin position="395"/>
        <end position="408"/>
    </location>
</feature>
<protein>
    <recommendedName>
        <fullName evidence="9">Protein DBF4 homolog A</fullName>
    </recommendedName>
</protein>
<feature type="compositionally biased region" description="Polar residues" evidence="12">
    <location>
        <begin position="467"/>
        <end position="484"/>
    </location>
</feature>
<evidence type="ECO:0000313" key="15">
    <source>
        <dbReference type="Proteomes" id="UP000007635"/>
    </source>
</evidence>
<keyword evidence="8" id="KW-0131">Cell cycle</keyword>
<dbReference type="Gene3D" id="6.10.250.3410">
    <property type="entry name" value="DBF zinc finger"/>
    <property type="match status" value="1"/>
</dbReference>
<dbReference type="GO" id="GO:0010571">
    <property type="term" value="P:positive regulation of nuclear cell cycle DNA replication"/>
    <property type="evidence" value="ECO:0007669"/>
    <property type="project" value="TreeGrafter"/>
</dbReference>
<evidence type="ECO:0000256" key="2">
    <source>
        <dbReference type="ARBA" id="ARBA00022553"/>
    </source>
</evidence>
<dbReference type="RefSeq" id="XP_040020434.1">
    <property type="nucleotide sequence ID" value="XM_040164500.1"/>
</dbReference>
<feature type="compositionally biased region" description="Polar residues" evidence="12">
    <location>
        <begin position="430"/>
        <end position="441"/>
    </location>
</feature>
<evidence type="ECO:0000256" key="4">
    <source>
        <dbReference type="ARBA" id="ARBA00022737"/>
    </source>
</evidence>
<organism evidence="14 15">
    <name type="scientific">Gasterosteus aculeatus aculeatus</name>
    <name type="common">three-spined stickleback</name>
    <dbReference type="NCBI Taxonomy" id="481459"/>
    <lineage>
        <taxon>Eukaryota</taxon>
        <taxon>Metazoa</taxon>
        <taxon>Chordata</taxon>
        <taxon>Craniata</taxon>
        <taxon>Vertebrata</taxon>
        <taxon>Euteleostomi</taxon>
        <taxon>Actinopterygii</taxon>
        <taxon>Neopterygii</taxon>
        <taxon>Teleostei</taxon>
        <taxon>Neoteleostei</taxon>
        <taxon>Acanthomorphata</taxon>
        <taxon>Eupercaria</taxon>
        <taxon>Perciformes</taxon>
        <taxon>Cottioidei</taxon>
        <taxon>Gasterosteales</taxon>
        <taxon>Gasterosteidae</taxon>
        <taxon>Gasterosteus</taxon>
    </lineage>
</organism>
<feature type="compositionally biased region" description="Basic and acidic residues" evidence="12">
    <location>
        <begin position="354"/>
        <end position="366"/>
    </location>
</feature>
<dbReference type="GeneTree" id="ENSGT00530000063909"/>
<dbReference type="eggNOG" id="KOG4139">
    <property type="taxonomic scope" value="Eukaryota"/>
</dbReference>
<evidence type="ECO:0000256" key="12">
    <source>
        <dbReference type="SAM" id="MobiDB-lite"/>
    </source>
</evidence>
<feature type="compositionally biased region" description="Basic residues" evidence="12">
    <location>
        <begin position="271"/>
        <end position="280"/>
    </location>
</feature>
<feature type="region of interest" description="Disordered" evidence="12">
    <location>
        <begin position="1"/>
        <end position="25"/>
    </location>
</feature>
<reference evidence="14" key="2">
    <citation type="submission" date="2025-08" db="UniProtKB">
        <authorList>
            <consortium name="Ensembl"/>
        </authorList>
    </citation>
    <scope>IDENTIFICATION</scope>
</reference>
<dbReference type="GeneID" id="120810172"/>
<dbReference type="SMART" id="SM00586">
    <property type="entry name" value="ZnF_DBF"/>
    <property type="match status" value="1"/>
</dbReference>
<evidence type="ECO:0000256" key="3">
    <source>
        <dbReference type="ARBA" id="ARBA00022723"/>
    </source>
</evidence>
<dbReference type="FunFam" id="2.10.50.40:FF:000001">
    <property type="entry name" value="Protein DBF4 homolog A"/>
    <property type="match status" value="1"/>
</dbReference>
<proteinExistence type="predicted"/>
<dbReference type="GO" id="GO:0003676">
    <property type="term" value="F:nucleic acid binding"/>
    <property type="evidence" value="ECO:0007669"/>
    <property type="project" value="InterPro"/>
</dbReference>
<evidence type="ECO:0000256" key="5">
    <source>
        <dbReference type="ARBA" id="ARBA00022771"/>
    </source>
</evidence>
<reference evidence="14 15" key="1">
    <citation type="journal article" date="2021" name="G3 (Bethesda)">
        <title>Improved contiguity of the threespine stickleback genome using long-read sequencing.</title>
        <authorList>
            <person name="Nath S."/>
            <person name="Shaw D.E."/>
            <person name="White M.A."/>
        </authorList>
    </citation>
    <scope>NUCLEOTIDE SEQUENCE [LARGE SCALE GENOMIC DNA]</scope>
    <source>
        <strain evidence="14 15">Lake Benthic</strain>
    </source>
</reference>
<evidence type="ECO:0000256" key="7">
    <source>
        <dbReference type="ARBA" id="ARBA00023242"/>
    </source>
</evidence>
<accession>G3PFA0</accession>
<evidence type="ECO:0000256" key="8">
    <source>
        <dbReference type="ARBA" id="ARBA00023306"/>
    </source>
</evidence>
<dbReference type="PROSITE" id="PS51265">
    <property type="entry name" value="ZF_DBF4"/>
    <property type="match status" value="1"/>
</dbReference>
<dbReference type="KEGG" id="gat:120810172"/>
<keyword evidence="6" id="KW-0862">Zinc</keyword>
<evidence type="ECO:0000256" key="11">
    <source>
        <dbReference type="PROSITE-ProRule" id="PRU00600"/>
    </source>
</evidence>
<dbReference type="Gene3D" id="2.10.50.40">
    <property type="match status" value="1"/>
</dbReference>
<feature type="region of interest" description="Disordered" evidence="12">
    <location>
        <begin position="341"/>
        <end position="484"/>
    </location>
</feature>
<dbReference type="FunFam" id="6.10.250.3410:FF:000001">
    <property type="entry name" value="Protein DBF4 homolog A"/>
    <property type="match status" value="1"/>
</dbReference>
<evidence type="ECO:0000256" key="1">
    <source>
        <dbReference type="ARBA" id="ARBA00004123"/>
    </source>
</evidence>
<evidence type="ECO:0000256" key="6">
    <source>
        <dbReference type="ARBA" id="ARBA00022833"/>
    </source>
</evidence>
<evidence type="ECO:0000256" key="9">
    <source>
        <dbReference type="ARBA" id="ARBA00040397"/>
    </source>
</evidence>
<feature type="compositionally biased region" description="Basic residues" evidence="12">
    <location>
        <begin position="1"/>
        <end position="11"/>
    </location>
</feature>
<dbReference type="Pfam" id="PF07535">
    <property type="entry name" value="zf-DBF"/>
    <property type="match status" value="1"/>
</dbReference>
<keyword evidence="3" id="KW-0479">Metal-binding</keyword>
<name>G3PFA0_GASAC</name>
<feature type="compositionally biased region" description="Basic and acidic residues" evidence="12">
    <location>
        <begin position="374"/>
        <end position="387"/>
    </location>
</feature>
<comment type="subunit">
    <text evidence="10">Forms a complex with CDC7. Note that CDC7 forms distinct complex either with DBF4A or DBF4B. Such complexes are stable upon replication stress. Interacts with MEN1, MCM2, ORC2, ORC4 and ORC6. Interacts (via IBM motifs) with PSIP1 (via IBD domain); phosphorylation increases its affinity for PSIP1.</text>
</comment>
<dbReference type="Bgee" id="ENSGACG00000012310">
    <property type="expression patterns" value="Expressed in liver and 4 other cell types or tissues"/>
</dbReference>
<dbReference type="GO" id="GO:1901987">
    <property type="term" value="P:regulation of cell cycle phase transition"/>
    <property type="evidence" value="ECO:0007669"/>
    <property type="project" value="TreeGrafter"/>
</dbReference>
<reference evidence="14" key="3">
    <citation type="submission" date="2025-09" db="UniProtKB">
        <authorList>
            <consortium name="Ensembl"/>
        </authorList>
    </citation>
    <scope>IDENTIFICATION</scope>
</reference>
<dbReference type="GO" id="GO:0008270">
    <property type="term" value="F:zinc ion binding"/>
    <property type="evidence" value="ECO:0007669"/>
    <property type="project" value="UniProtKB-KW"/>
</dbReference>
<evidence type="ECO:0000313" key="14">
    <source>
        <dbReference type="Ensembl" id="ENSGACP00000016274.2"/>
    </source>
</evidence>
<dbReference type="CTD" id="10926"/>
<feature type="domain" description="DBF4-type" evidence="13">
    <location>
        <begin position="277"/>
        <end position="325"/>
    </location>
</feature>
<keyword evidence="5 11" id="KW-0863">Zinc-finger</keyword>
<dbReference type="RefSeq" id="XP_040020433.1">
    <property type="nucleotide sequence ID" value="XM_040164499.1"/>
</dbReference>
<dbReference type="GO" id="GO:0031431">
    <property type="term" value="C:Dbf4-dependent protein kinase complex"/>
    <property type="evidence" value="ECO:0007669"/>
    <property type="project" value="TreeGrafter"/>
</dbReference>
<dbReference type="InterPro" id="IPR051590">
    <property type="entry name" value="Replication_Regulatory_Kinase"/>
</dbReference>
<dbReference type="InterPro" id="IPR006572">
    <property type="entry name" value="Znf_DBF"/>
</dbReference>
<evidence type="ECO:0000256" key="10">
    <source>
        <dbReference type="ARBA" id="ARBA00061819"/>
    </source>
</evidence>
<dbReference type="PANTHER" id="PTHR15375">
    <property type="entry name" value="ACTIVATOR OF S-PHASE KINASE-RELATED"/>
    <property type="match status" value="1"/>
</dbReference>
<keyword evidence="15" id="KW-1185">Reference proteome</keyword>
<feature type="region of interest" description="Disordered" evidence="12">
    <location>
        <begin position="242"/>
        <end position="280"/>
    </location>
</feature>
<dbReference type="GO" id="GO:0043539">
    <property type="term" value="F:protein serine/threonine kinase activator activity"/>
    <property type="evidence" value="ECO:0007669"/>
    <property type="project" value="TreeGrafter"/>
</dbReference>
<keyword evidence="2" id="KW-0597">Phosphoprotein</keyword>
<feature type="compositionally biased region" description="Basic residues" evidence="12">
    <location>
        <begin position="416"/>
        <end position="429"/>
    </location>
</feature>
<dbReference type="InterPro" id="IPR038545">
    <property type="entry name" value="Znf_DBF_sf"/>
</dbReference>
<dbReference type="OMA" id="SSHRTRW"/>
<dbReference type="Ensembl" id="ENSGACT00000016306.2">
    <property type="protein sequence ID" value="ENSGACP00000016274.2"/>
    <property type="gene ID" value="ENSGACG00000012310.2"/>
</dbReference>
<dbReference type="AlphaFoldDB" id="G3PFA0"/>
<keyword evidence="4" id="KW-0677">Repeat</keyword>
<dbReference type="PANTHER" id="PTHR15375:SF22">
    <property type="entry name" value="PROTEIN DBF4 HOMOLOG A"/>
    <property type="match status" value="1"/>
</dbReference>